<organism evidence="2 3">
    <name type="scientific">Cognatishimia coralii</name>
    <dbReference type="NCBI Taxonomy" id="3083254"/>
    <lineage>
        <taxon>Bacteria</taxon>
        <taxon>Pseudomonadati</taxon>
        <taxon>Pseudomonadota</taxon>
        <taxon>Alphaproteobacteria</taxon>
        <taxon>Rhodobacterales</taxon>
        <taxon>Paracoccaceae</taxon>
        <taxon>Cognatishimia</taxon>
    </lineage>
</organism>
<sequence>MHQMPFTGSNIQSLGWSGDVVERESASGGVALRETTGSPVFPKHGEVFSV</sequence>
<accession>A0ABU8QKB0</accession>
<protein>
    <submittedName>
        <fullName evidence="2">Uncharacterized protein</fullName>
    </submittedName>
</protein>
<dbReference type="EMBL" id="JBBGAZ010000013">
    <property type="protein sequence ID" value="MEJ5219861.1"/>
    <property type="molecule type" value="Genomic_DNA"/>
</dbReference>
<feature type="region of interest" description="Disordered" evidence="1">
    <location>
        <begin position="25"/>
        <end position="50"/>
    </location>
</feature>
<name>A0ABU8QKB0_9RHOB</name>
<evidence type="ECO:0000313" key="3">
    <source>
        <dbReference type="Proteomes" id="UP001368270"/>
    </source>
</evidence>
<evidence type="ECO:0000313" key="2">
    <source>
        <dbReference type="EMBL" id="MEJ5219861.1"/>
    </source>
</evidence>
<keyword evidence="3" id="KW-1185">Reference proteome</keyword>
<dbReference type="RefSeq" id="WP_339404542.1">
    <property type="nucleotide sequence ID" value="NZ_JBBGAZ010000013.1"/>
</dbReference>
<dbReference type="Proteomes" id="UP001368270">
    <property type="component" value="Unassembled WGS sequence"/>
</dbReference>
<proteinExistence type="predicted"/>
<gene>
    <name evidence="2" type="ORF">WG622_16515</name>
</gene>
<comment type="caution">
    <text evidence="2">The sequence shown here is derived from an EMBL/GenBank/DDBJ whole genome shotgun (WGS) entry which is preliminary data.</text>
</comment>
<evidence type="ECO:0000256" key="1">
    <source>
        <dbReference type="SAM" id="MobiDB-lite"/>
    </source>
</evidence>
<reference evidence="2 3" key="1">
    <citation type="submission" date="2024-03" db="EMBL/GenBank/DDBJ databases">
        <title>Cognatishimia coralii sp. nov., a marine bacterium isolated from coral surrounding seawater.</title>
        <authorList>
            <person name="Liu X."/>
            <person name="Liu S."/>
            <person name="Sun H."/>
            <person name="Zhang Y."/>
        </authorList>
    </citation>
    <scope>NUCLEOTIDE SEQUENCE [LARGE SCALE GENOMIC DNA]</scope>
    <source>
        <strain evidence="2 3">D5M38</strain>
    </source>
</reference>